<dbReference type="Pfam" id="PF01555">
    <property type="entry name" value="N6_N4_Mtase"/>
    <property type="match status" value="1"/>
</dbReference>
<dbReference type="RefSeq" id="WP_016464881.1">
    <property type="nucleotide sequence ID" value="NZ_CP025299.1"/>
</dbReference>
<dbReference type="Proteomes" id="UP000233276">
    <property type="component" value="Chromosome"/>
</dbReference>
<evidence type="ECO:0000259" key="5">
    <source>
        <dbReference type="Pfam" id="PF01555"/>
    </source>
</evidence>
<dbReference type="GO" id="GO:0008170">
    <property type="term" value="F:N-methyltransferase activity"/>
    <property type="evidence" value="ECO:0007669"/>
    <property type="project" value="InterPro"/>
</dbReference>
<keyword evidence="2" id="KW-0489">Methyltransferase</keyword>
<dbReference type="EMBL" id="CP025299">
    <property type="protein sequence ID" value="AUG29489.1"/>
    <property type="molecule type" value="Genomic_DNA"/>
</dbReference>
<dbReference type="Gene3D" id="3.40.50.150">
    <property type="entry name" value="Vaccinia Virus protein VP39"/>
    <property type="match status" value="1"/>
</dbReference>
<feature type="domain" description="DNA methylase N-4/N-6" evidence="5">
    <location>
        <begin position="190"/>
        <end position="245"/>
    </location>
</feature>
<evidence type="ECO:0000313" key="6">
    <source>
        <dbReference type="EMBL" id="AUG29489.1"/>
    </source>
</evidence>
<evidence type="ECO:0000256" key="3">
    <source>
        <dbReference type="ARBA" id="ARBA00022679"/>
    </source>
</evidence>
<dbReference type="InterPro" id="IPR002941">
    <property type="entry name" value="DNA_methylase_N4/N6"/>
</dbReference>
<name>A0A2K9DEY1_9MICO</name>
<dbReference type="InterPro" id="IPR001091">
    <property type="entry name" value="RM_Methyltransferase"/>
</dbReference>
<keyword evidence="3" id="KW-0808">Transferase</keyword>
<evidence type="ECO:0000313" key="7">
    <source>
        <dbReference type="Proteomes" id="UP000233276"/>
    </source>
</evidence>
<dbReference type="PRINTS" id="PR00508">
    <property type="entry name" value="S21N4MTFRASE"/>
</dbReference>
<dbReference type="SUPFAM" id="SSF53335">
    <property type="entry name" value="S-adenosyl-L-methionine-dependent methyltransferases"/>
    <property type="match status" value="1"/>
</dbReference>
<evidence type="ECO:0000256" key="2">
    <source>
        <dbReference type="ARBA" id="ARBA00022603"/>
    </source>
</evidence>
<dbReference type="InterPro" id="IPR002052">
    <property type="entry name" value="DNA_methylase_N6_adenine_CS"/>
</dbReference>
<evidence type="ECO:0000256" key="4">
    <source>
        <dbReference type="RuleBase" id="RU362026"/>
    </source>
</evidence>
<dbReference type="EC" id="2.1.1.-" evidence="4"/>
<reference evidence="6 7" key="1">
    <citation type="submission" date="2017-12" db="EMBL/GenBank/DDBJ databases">
        <title>Isolation and characterization of estrogens degradatiion strain Microbacterium hominis SJTG1.</title>
        <authorList>
            <person name="Xiong W."/>
            <person name="Yin C."/>
            <person name="Zheng D."/>
            <person name="Liang R."/>
        </authorList>
    </citation>
    <scope>NUCLEOTIDE SEQUENCE [LARGE SCALE GENOMIC DNA]</scope>
    <source>
        <strain evidence="6 7">SJTG1</strain>
    </source>
</reference>
<dbReference type="GO" id="GO:0003677">
    <property type="term" value="F:DNA binding"/>
    <property type="evidence" value="ECO:0007669"/>
    <property type="project" value="InterPro"/>
</dbReference>
<organism evidence="6 7">
    <name type="scientific">Microbacterium hominis</name>
    <dbReference type="NCBI Taxonomy" id="162426"/>
    <lineage>
        <taxon>Bacteria</taxon>
        <taxon>Bacillati</taxon>
        <taxon>Actinomycetota</taxon>
        <taxon>Actinomycetes</taxon>
        <taxon>Micrococcales</taxon>
        <taxon>Microbacteriaceae</taxon>
        <taxon>Microbacterium</taxon>
    </lineage>
</organism>
<proteinExistence type="inferred from homology"/>
<accession>A0A2K9DEY1</accession>
<dbReference type="PROSITE" id="PS00092">
    <property type="entry name" value="N6_MTASE"/>
    <property type="match status" value="1"/>
</dbReference>
<protein>
    <recommendedName>
        <fullName evidence="4">Methyltransferase</fullName>
        <ecNumber evidence="4">2.1.1.-</ecNumber>
    </recommendedName>
</protein>
<dbReference type="KEGG" id="mhos:CXR34_08435"/>
<dbReference type="GO" id="GO:0032259">
    <property type="term" value="P:methylation"/>
    <property type="evidence" value="ECO:0007669"/>
    <property type="project" value="UniProtKB-KW"/>
</dbReference>
<dbReference type="InterPro" id="IPR029063">
    <property type="entry name" value="SAM-dependent_MTases_sf"/>
</dbReference>
<dbReference type="AlphaFoldDB" id="A0A2K9DEY1"/>
<evidence type="ECO:0000256" key="1">
    <source>
        <dbReference type="ARBA" id="ARBA00006594"/>
    </source>
</evidence>
<sequence length="266" mass="29263">MHVVVVTETLAAPTLAAPISTVRPKPVLVHESEFATIWHGDARDVLATVPKESIDLVLTDPPYGVEWQSNQRSERFPPLMGDGSSEDDREIIADIIEHCVRIVGQHRHLYVFGPTDVLEGQKVSEIVELIWDKGVIGSGDVTAPWGPQFERISFCVSKFRHAGKTGASTLPTRMRKGSVLRFMRPTGRAVRHPSEKPVPLLRELIESSSRGGDLVVDPFAGTGATGVAAILTGRRVVLVEKDAQWIPDMVDRVKRAEELARASRDI</sequence>
<comment type="similarity">
    <text evidence="1 4">Belongs to the N(4)/N(6)-methyltransferase family.</text>
</comment>
<gene>
    <name evidence="6" type="ORF">CXR34_08435</name>
</gene>